<evidence type="ECO:0000313" key="3">
    <source>
        <dbReference type="EMBL" id="NGY64774.1"/>
    </source>
</evidence>
<feature type="region of interest" description="Disordered" evidence="1">
    <location>
        <begin position="191"/>
        <end position="228"/>
    </location>
</feature>
<feature type="transmembrane region" description="Helical" evidence="2">
    <location>
        <begin position="79"/>
        <end position="105"/>
    </location>
</feature>
<sequence length="228" mass="23424">MSDHRSRRIGRRTAERLLRGTPGQERATGHDRLSDLLTAASAPARDRELAGEQAAMAAFRDARLATAPQRRRPWMLKIALANLLTVKIAAVSAAAAGGIALAAAAGTLPGQHREEPAPTADTNVVATTSATTTGKPDQKPDHSASPSPSLKGLCQAYTAGAGSEHGKAHDNPAFSALITAAGGADRVPAFCADLLGDKPGKSDNTPGKPATPPGKPDDAPGKPTRSER</sequence>
<evidence type="ECO:0000256" key="1">
    <source>
        <dbReference type="SAM" id="MobiDB-lite"/>
    </source>
</evidence>
<dbReference type="Proteomes" id="UP000481360">
    <property type="component" value="Unassembled WGS sequence"/>
</dbReference>
<keyword evidence="4" id="KW-1185">Reference proteome</keyword>
<proteinExistence type="predicted"/>
<dbReference type="EMBL" id="JAAMPJ010000014">
    <property type="protein sequence ID" value="NGY64774.1"/>
    <property type="molecule type" value="Genomic_DNA"/>
</dbReference>
<keyword evidence="2" id="KW-0472">Membrane</keyword>
<keyword evidence="2" id="KW-1133">Transmembrane helix</keyword>
<keyword evidence="2" id="KW-0812">Transmembrane</keyword>
<comment type="caution">
    <text evidence="3">The sequence shown here is derived from an EMBL/GenBank/DDBJ whole genome shotgun (WGS) entry which is preliminary data.</text>
</comment>
<evidence type="ECO:0000256" key="2">
    <source>
        <dbReference type="SAM" id="Phobius"/>
    </source>
</evidence>
<protein>
    <submittedName>
        <fullName evidence="3">Uncharacterized protein</fullName>
    </submittedName>
</protein>
<dbReference type="RefSeq" id="WP_166053600.1">
    <property type="nucleotide sequence ID" value="NZ_JAAMPJ010000014.1"/>
</dbReference>
<feature type="region of interest" description="Disordered" evidence="1">
    <location>
        <begin position="130"/>
        <end position="151"/>
    </location>
</feature>
<feature type="compositionally biased region" description="Basic and acidic residues" evidence="1">
    <location>
        <begin position="215"/>
        <end position="228"/>
    </location>
</feature>
<accession>A0A7C9VUC4</accession>
<feature type="region of interest" description="Disordered" evidence="1">
    <location>
        <begin position="1"/>
        <end position="33"/>
    </location>
</feature>
<name>A0A7C9VUC4_9PSEU</name>
<dbReference type="AlphaFoldDB" id="A0A7C9VUC4"/>
<gene>
    <name evidence="3" type="ORF">G7043_38265</name>
</gene>
<evidence type="ECO:0000313" key="4">
    <source>
        <dbReference type="Proteomes" id="UP000481360"/>
    </source>
</evidence>
<organism evidence="3 4">
    <name type="scientific">Lentzea alba</name>
    <dbReference type="NCBI Taxonomy" id="2714351"/>
    <lineage>
        <taxon>Bacteria</taxon>
        <taxon>Bacillati</taxon>
        <taxon>Actinomycetota</taxon>
        <taxon>Actinomycetes</taxon>
        <taxon>Pseudonocardiales</taxon>
        <taxon>Pseudonocardiaceae</taxon>
        <taxon>Lentzea</taxon>
    </lineage>
</organism>
<reference evidence="3 4" key="1">
    <citation type="submission" date="2020-03" db="EMBL/GenBank/DDBJ databases">
        <title>Isolation and identification of active actinomycetes.</title>
        <authorList>
            <person name="Sun X."/>
        </authorList>
    </citation>
    <scope>NUCLEOTIDE SEQUENCE [LARGE SCALE GENOMIC DNA]</scope>
    <source>
        <strain evidence="3 4">NEAU-D13</strain>
    </source>
</reference>
<feature type="compositionally biased region" description="Basic residues" evidence="1">
    <location>
        <begin position="1"/>
        <end position="11"/>
    </location>
</feature>